<evidence type="ECO:0000313" key="26">
    <source>
        <dbReference type="Proteomes" id="UP000010475"/>
    </source>
</evidence>
<protein>
    <recommendedName>
        <fullName evidence="18">Dolichol-phosphate mannosyltransferase</fullName>
        <ecNumber evidence="8">2.4.1.83</ecNumber>
    </recommendedName>
    <alternativeName>
        <fullName evidence="20">Dolichol-phosphate mannose synthase</fullName>
    </alternativeName>
    <alternativeName>
        <fullName evidence="19">Dolichyl-phosphate beta-D-mannosyltransferase</fullName>
    </alternativeName>
    <alternativeName>
        <fullName evidence="21">Mannose-P-dolichol synthase</fullName>
    </alternativeName>
</protein>
<proteinExistence type="inferred from homology"/>
<evidence type="ECO:0000256" key="8">
    <source>
        <dbReference type="ARBA" id="ARBA00012704"/>
    </source>
</evidence>
<evidence type="ECO:0000256" key="2">
    <source>
        <dbReference type="ARBA" id="ARBA00001936"/>
    </source>
</evidence>
<dbReference type="GO" id="GO:0000271">
    <property type="term" value="P:polysaccharide biosynthetic process"/>
    <property type="evidence" value="ECO:0007669"/>
    <property type="project" value="InterPro"/>
</dbReference>
<evidence type="ECO:0000256" key="4">
    <source>
        <dbReference type="ARBA" id="ARBA00004141"/>
    </source>
</evidence>
<comment type="cofactor">
    <cofactor evidence="2">
        <name>Mn(2+)</name>
        <dbReference type="ChEBI" id="CHEBI:29035"/>
    </cofactor>
</comment>
<name>K9X1C0_9NOST</name>
<keyword evidence="10" id="KW-0808">Transferase</keyword>
<evidence type="ECO:0000256" key="16">
    <source>
        <dbReference type="ARBA" id="ARBA00023211"/>
    </source>
</evidence>
<feature type="transmembrane region" description="Helical" evidence="22">
    <location>
        <begin position="321"/>
        <end position="342"/>
    </location>
</feature>
<dbReference type="SUPFAM" id="SSF53448">
    <property type="entry name" value="Nucleotide-diphospho-sugar transferases"/>
    <property type="match status" value="1"/>
</dbReference>
<dbReference type="EC" id="2.4.1.83" evidence="8"/>
<reference evidence="25 26" key="1">
    <citation type="submission" date="2012-06" db="EMBL/GenBank/DDBJ databases">
        <title>Finished chromosome of genome of Cylindrospermum stagnale PCC 7417.</title>
        <authorList>
            <consortium name="US DOE Joint Genome Institute"/>
            <person name="Gugger M."/>
            <person name="Coursin T."/>
            <person name="Rippka R."/>
            <person name="Tandeau De Marsac N."/>
            <person name="Huntemann M."/>
            <person name="Wei C.-L."/>
            <person name="Han J."/>
            <person name="Detter J.C."/>
            <person name="Han C."/>
            <person name="Tapia R."/>
            <person name="Chen A."/>
            <person name="Kyrpides N."/>
            <person name="Mavromatis K."/>
            <person name="Markowitz V."/>
            <person name="Szeto E."/>
            <person name="Ivanova N."/>
            <person name="Pagani I."/>
            <person name="Pati A."/>
            <person name="Goodwin L."/>
            <person name="Nordberg H.P."/>
            <person name="Cantor M.N."/>
            <person name="Hua S.X."/>
            <person name="Woyke T."/>
            <person name="Kerfeld C.A."/>
        </authorList>
    </citation>
    <scope>NUCLEOTIDE SEQUENCE [LARGE SCALE GENOMIC DNA]</scope>
    <source>
        <strain evidence="25 26">PCC 7417</strain>
    </source>
</reference>
<evidence type="ECO:0000256" key="17">
    <source>
        <dbReference type="ARBA" id="ARBA00053724"/>
    </source>
</evidence>
<keyword evidence="26" id="KW-1185">Reference proteome</keyword>
<comment type="subcellular location">
    <subcellularLocation>
        <location evidence="5">Endomembrane system</location>
    </subcellularLocation>
    <subcellularLocation>
        <location evidence="4">Membrane</location>
        <topology evidence="4">Multi-pass membrane protein</topology>
    </subcellularLocation>
</comment>
<evidence type="ECO:0000259" key="24">
    <source>
        <dbReference type="Pfam" id="PF04138"/>
    </source>
</evidence>
<keyword evidence="16" id="KW-0464">Manganese</keyword>
<dbReference type="PANTHER" id="PTHR43398">
    <property type="entry name" value="DOLICHOL-PHOSPHATE MANNOSYLTRANSFERASE SUBUNIT 1"/>
    <property type="match status" value="1"/>
</dbReference>
<dbReference type="EMBL" id="CP003642">
    <property type="protein sequence ID" value="AFZ25864.1"/>
    <property type="molecule type" value="Genomic_DNA"/>
</dbReference>
<comment type="function">
    <text evidence="17">Transfers mannose from GDP-mannose to dolichol monophosphate to form dolichol phosphate mannose (Dol-P-Man) which is the mannosyl donor in pathways leading to N-glycosylation, glycosyl phosphatidylinositol membrane anchoring, and O-mannosylation of proteins.</text>
</comment>
<dbReference type="PATRIC" id="fig|56107.3.peg.4115"/>
<dbReference type="AlphaFoldDB" id="K9X1C0"/>
<feature type="domain" description="GtrA/DPMS transmembrane" evidence="24">
    <location>
        <begin position="323"/>
        <end position="445"/>
    </location>
</feature>
<dbReference type="InterPro" id="IPR029044">
    <property type="entry name" value="Nucleotide-diphossugar_trans"/>
</dbReference>
<evidence type="ECO:0000256" key="15">
    <source>
        <dbReference type="ARBA" id="ARBA00023136"/>
    </source>
</evidence>
<evidence type="ECO:0000259" key="23">
    <source>
        <dbReference type="Pfam" id="PF00535"/>
    </source>
</evidence>
<accession>K9X1C0</accession>
<dbReference type="eggNOG" id="COG0463">
    <property type="taxonomic scope" value="Bacteria"/>
</dbReference>
<dbReference type="Pfam" id="PF00535">
    <property type="entry name" value="Glycos_transf_2"/>
    <property type="match status" value="1"/>
</dbReference>
<evidence type="ECO:0000313" key="25">
    <source>
        <dbReference type="EMBL" id="AFZ25864.1"/>
    </source>
</evidence>
<evidence type="ECO:0000256" key="22">
    <source>
        <dbReference type="SAM" id="Phobius"/>
    </source>
</evidence>
<dbReference type="GO" id="GO:0006488">
    <property type="term" value="P:dolichol-linked oligosaccharide biosynthetic process"/>
    <property type="evidence" value="ECO:0007669"/>
    <property type="project" value="TreeGrafter"/>
</dbReference>
<evidence type="ECO:0000256" key="3">
    <source>
        <dbReference type="ARBA" id="ARBA00001946"/>
    </source>
</evidence>
<dbReference type="GO" id="GO:0004582">
    <property type="term" value="F:dolichyl-phosphate beta-D-mannosyltransferase activity"/>
    <property type="evidence" value="ECO:0007669"/>
    <property type="project" value="UniProtKB-EC"/>
</dbReference>
<gene>
    <name evidence="25" type="ORF">Cylst_3741</name>
</gene>
<feature type="domain" description="Glycosyltransferase 2-like" evidence="23">
    <location>
        <begin position="75"/>
        <end position="240"/>
    </location>
</feature>
<dbReference type="STRING" id="56107.Cylst_3741"/>
<comment type="similarity">
    <text evidence="7">Belongs to the glycosyltransferase 2 family.</text>
</comment>
<comment type="pathway">
    <text evidence="6">Protein modification; protein glycosylation.</text>
</comment>
<organism evidence="25 26">
    <name type="scientific">Cylindrospermum stagnale PCC 7417</name>
    <dbReference type="NCBI Taxonomy" id="56107"/>
    <lineage>
        <taxon>Bacteria</taxon>
        <taxon>Bacillati</taxon>
        <taxon>Cyanobacteriota</taxon>
        <taxon>Cyanophyceae</taxon>
        <taxon>Nostocales</taxon>
        <taxon>Nostocaceae</taxon>
        <taxon>Cylindrospermum</taxon>
    </lineage>
</organism>
<dbReference type="InterPro" id="IPR001173">
    <property type="entry name" value="Glyco_trans_2-like"/>
</dbReference>
<evidence type="ECO:0000256" key="11">
    <source>
        <dbReference type="ARBA" id="ARBA00022692"/>
    </source>
</evidence>
<dbReference type="InterPro" id="IPR007267">
    <property type="entry name" value="GtrA_DPMS_TM"/>
</dbReference>
<dbReference type="GO" id="GO:0035269">
    <property type="term" value="P:protein O-linked glycosylation via mannose"/>
    <property type="evidence" value="ECO:0007669"/>
    <property type="project" value="TreeGrafter"/>
</dbReference>
<keyword evidence="15 22" id="KW-0472">Membrane</keyword>
<feature type="transmembrane region" description="Helical" evidence="22">
    <location>
        <begin position="423"/>
        <end position="442"/>
    </location>
</feature>
<feature type="transmembrane region" description="Helical" evidence="22">
    <location>
        <begin position="398"/>
        <end position="417"/>
    </location>
</feature>
<dbReference type="Pfam" id="PF04138">
    <property type="entry name" value="GtrA_DPMS_TM"/>
    <property type="match status" value="1"/>
</dbReference>
<evidence type="ECO:0000256" key="20">
    <source>
        <dbReference type="ARBA" id="ARBA00082614"/>
    </source>
</evidence>
<evidence type="ECO:0000256" key="5">
    <source>
        <dbReference type="ARBA" id="ARBA00004308"/>
    </source>
</evidence>
<dbReference type="HOGENOM" id="CLU_039727_0_0_3"/>
<dbReference type="GO" id="GO:0046872">
    <property type="term" value="F:metal ion binding"/>
    <property type="evidence" value="ECO:0007669"/>
    <property type="project" value="UniProtKB-KW"/>
</dbReference>
<evidence type="ECO:0000256" key="14">
    <source>
        <dbReference type="ARBA" id="ARBA00022989"/>
    </source>
</evidence>
<evidence type="ECO:0000256" key="9">
    <source>
        <dbReference type="ARBA" id="ARBA00022676"/>
    </source>
</evidence>
<dbReference type="eggNOG" id="COG2246">
    <property type="taxonomic scope" value="Bacteria"/>
</dbReference>
<dbReference type="GO" id="GO:0006506">
    <property type="term" value="P:GPI anchor biosynthetic process"/>
    <property type="evidence" value="ECO:0007669"/>
    <property type="project" value="TreeGrafter"/>
</dbReference>
<keyword evidence="13" id="KW-0460">Magnesium</keyword>
<keyword evidence="9" id="KW-0328">Glycosyltransferase</keyword>
<evidence type="ECO:0000256" key="13">
    <source>
        <dbReference type="ARBA" id="ARBA00022842"/>
    </source>
</evidence>
<evidence type="ECO:0000256" key="18">
    <source>
        <dbReference type="ARBA" id="ARBA00074878"/>
    </source>
</evidence>
<sequence>MLAAIVQVTKALFCGTKDIALDLLSTFIYHLLRIEIYFMNVNPSNSLLTVPTGQLQISEFPAVHVGAGSNAVHLSLVIPTYKERDNIQNVVNILSHLLDEAIPGNYELIVVDDDSPDKTWEVAQSMMEDYPQLRVMRRQQERGLSSAVIRGWQAARGDVLGVIDGDLQHPPDVLMQLFRKVEQGADLAVASRHVEGGGVSSWSIVRRFLSRGAQVLGLIILPGVLGRVTDPMSGYFMVRRNAIAGATLNPVGYKILLEVIGRGNVGEIAEVGYVFCERKEGESKVTWKQYLDYIHHLVRLRLSTGRLGKIRRQINFPIGRFVRFGLVGLSGVFVDMLMLYLLSDPTTLALPLTRSKIIAGEIAIFNNFLWNDAWTFADVSMRQQEGHQRLKRFLKFNIICLAGLVLNVLVLNLVFNLLIPNRYVANLIAIAVATIWNFWVNLKLSWRVTDVK</sequence>
<dbReference type="FunFam" id="3.90.550.10:FF:000119">
    <property type="entry name" value="Dolichol-phosphate mannosyltransferase subunit 1"/>
    <property type="match status" value="1"/>
</dbReference>
<evidence type="ECO:0000256" key="1">
    <source>
        <dbReference type="ARBA" id="ARBA00001913"/>
    </source>
</evidence>
<evidence type="ECO:0000256" key="6">
    <source>
        <dbReference type="ARBA" id="ARBA00004922"/>
    </source>
</evidence>
<evidence type="ECO:0000256" key="10">
    <source>
        <dbReference type="ARBA" id="ARBA00022679"/>
    </source>
</evidence>
<evidence type="ECO:0000256" key="21">
    <source>
        <dbReference type="ARBA" id="ARBA00083744"/>
    </source>
</evidence>
<comment type="cofactor">
    <cofactor evidence="3">
        <name>Mg(2+)</name>
        <dbReference type="ChEBI" id="CHEBI:18420"/>
    </cofactor>
</comment>
<dbReference type="CDD" id="cd06442">
    <property type="entry name" value="DPM1_like"/>
    <property type="match status" value="1"/>
</dbReference>
<dbReference type="Gene3D" id="3.90.550.10">
    <property type="entry name" value="Spore Coat Polysaccharide Biosynthesis Protein SpsA, Chain A"/>
    <property type="match status" value="1"/>
</dbReference>
<dbReference type="GO" id="GO:0012505">
    <property type="term" value="C:endomembrane system"/>
    <property type="evidence" value="ECO:0007669"/>
    <property type="project" value="UniProtKB-SubCell"/>
</dbReference>
<keyword evidence="14 22" id="KW-1133">Transmembrane helix</keyword>
<comment type="cofactor">
    <cofactor evidence="1">
        <name>Ca(2+)</name>
        <dbReference type="ChEBI" id="CHEBI:29108"/>
    </cofactor>
</comment>
<dbReference type="Proteomes" id="UP000010475">
    <property type="component" value="Chromosome"/>
</dbReference>
<evidence type="ECO:0000256" key="7">
    <source>
        <dbReference type="ARBA" id="ARBA00006739"/>
    </source>
</evidence>
<dbReference type="InterPro" id="IPR039528">
    <property type="entry name" value="DPM1-like"/>
</dbReference>
<dbReference type="GO" id="GO:0016020">
    <property type="term" value="C:membrane"/>
    <property type="evidence" value="ECO:0007669"/>
    <property type="project" value="UniProtKB-SubCell"/>
</dbReference>
<evidence type="ECO:0000256" key="19">
    <source>
        <dbReference type="ARBA" id="ARBA00082336"/>
    </source>
</evidence>
<dbReference type="KEGG" id="csg:Cylst_3741"/>
<keyword evidence="12" id="KW-0479">Metal-binding</keyword>
<dbReference type="PANTHER" id="PTHR43398:SF1">
    <property type="entry name" value="DOLICHOL-PHOSPHATE MANNOSYLTRANSFERASE SUBUNIT 1"/>
    <property type="match status" value="1"/>
</dbReference>
<keyword evidence="11 22" id="KW-0812">Transmembrane</keyword>
<evidence type="ECO:0000256" key="12">
    <source>
        <dbReference type="ARBA" id="ARBA00022723"/>
    </source>
</evidence>